<dbReference type="Proteomes" id="UP000004525">
    <property type="component" value="Unassembled WGS sequence"/>
</dbReference>
<feature type="transmembrane region" description="Helical" evidence="1">
    <location>
        <begin position="83"/>
        <end position="100"/>
    </location>
</feature>
<dbReference type="HOGENOM" id="CLU_646884_0_0_9"/>
<sequence length="424" mass="48522">MQFAISDFLGALSNWRQLMLMKVDRKTKWFSFSFAIYVFITTIVQTSNYSSVLKDASSIAFSVQILLVISMFLTILAAAKYKLSYIISLFVFGTLFSVIALTSTYYSIMLTILAIFVGYFIRNIDVLVSYSFRSRLIATIIIITSHFMGIISTTLIERDGSIRDSLGFFHPNTLGITLLFLSIEYVFLRWNTWRARNYLFPICCFLISHFVANSRGATVGLLLLLAFSFVKKLVSPRSFSIFGFLIVCFLIVLLPAFSIWMMTKYDASNSLFSALDRLSSLRFSFGNAIYKAYGLNLLGQNIPTIVTWEDFQAINGYGIVELDNMYMSLALRNGLLYFISFLSVYFFTSWLAFKQKDTRVLVIMVVLLVFGMFEVLGAYLQFNTMFFMLGYLIKNRQSSLIFSKKETRDVGSVNLDFNEVRENV</sequence>
<feature type="transmembrane region" description="Helical" evidence="1">
    <location>
        <begin position="168"/>
        <end position="188"/>
    </location>
</feature>
<feature type="transmembrane region" description="Helical" evidence="1">
    <location>
        <begin position="29"/>
        <end position="47"/>
    </location>
</feature>
<dbReference type="EMBL" id="ACIZ01000099">
    <property type="protein sequence ID" value="EEN79420.1"/>
    <property type="molecule type" value="Genomic_DNA"/>
</dbReference>
<comment type="caution">
    <text evidence="2">The sequence shown here is derived from an EMBL/GenBank/DDBJ whole genome shotgun (WGS) entry which is preliminary data.</text>
</comment>
<feature type="transmembrane region" description="Helical" evidence="1">
    <location>
        <begin position="360"/>
        <end position="382"/>
    </location>
</feature>
<keyword evidence="1" id="KW-0812">Transmembrane</keyword>
<evidence type="ECO:0008006" key="4">
    <source>
        <dbReference type="Google" id="ProtNLM"/>
    </source>
</evidence>
<feature type="transmembrane region" description="Helical" evidence="1">
    <location>
        <begin position="136"/>
        <end position="156"/>
    </location>
</feature>
<gene>
    <name evidence="2" type="ORF">HMPREF0539_2408</name>
</gene>
<evidence type="ECO:0000256" key="1">
    <source>
        <dbReference type="SAM" id="Phobius"/>
    </source>
</evidence>
<feature type="transmembrane region" description="Helical" evidence="1">
    <location>
        <begin position="106"/>
        <end position="124"/>
    </location>
</feature>
<organism evidence="2 3">
    <name type="scientific">Lacticaseibacillus rhamnosus (strain LMS2-1)</name>
    <dbReference type="NCBI Taxonomy" id="525361"/>
    <lineage>
        <taxon>Bacteria</taxon>
        <taxon>Bacillati</taxon>
        <taxon>Bacillota</taxon>
        <taxon>Bacilli</taxon>
        <taxon>Lactobacillales</taxon>
        <taxon>Lactobacillaceae</taxon>
        <taxon>Lacticaseibacillus</taxon>
    </lineage>
</organism>
<feature type="transmembrane region" description="Helical" evidence="1">
    <location>
        <begin position="217"/>
        <end position="234"/>
    </location>
</feature>
<keyword evidence="3" id="KW-1185">Reference proteome</keyword>
<feature type="transmembrane region" description="Helical" evidence="1">
    <location>
        <begin position="59"/>
        <end position="76"/>
    </location>
</feature>
<feature type="transmembrane region" description="Helical" evidence="1">
    <location>
        <begin position="334"/>
        <end position="353"/>
    </location>
</feature>
<feature type="transmembrane region" description="Helical" evidence="1">
    <location>
        <begin position="241"/>
        <end position="262"/>
    </location>
</feature>
<name>C2JZS3_LACRM</name>
<accession>C2JZS3</accession>
<reference evidence="2" key="1">
    <citation type="submission" date="2009-01" db="EMBL/GenBank/DDBJ databases">
        <authorList>
            <person name="Qin X."/>
            <person name="Bachman B."/>
            <person name="Battles P."/>
            <person name="Bell A."/>
            <person name="Bess C."/>
            <person name="Bickham C."/>
            <person name="Chaboub L."/>
            <person name="Chen D."/>
            <person name="Coyle M."/>
            <person name="Deiros D.R."/>
            <person name="Dinh H."/>
            <person name="Forbes L."/>
            <person name="Fowler G."/>
            <person name="Francisco L."/>
            <person name="Fu Q."/>
            <person name="Gubbala S."/>
            <person name="Hale W."/>
            <person name="Han Y."/>
            <person name="Hemphill L."/>
            <person name="Highlander S.K."/>
            <person name="Hirani K."/>
            <person name="Hogues M."/>
            <person name="Jackson L."/>
            <person name="Jakkamsetti A."/>
            <person name="Javaid M."/>
            <person name="Jiang H."/>
            <person name="Korchina V."/>
            <person name="Kovar C."/>
            <person name="Lara F."/>
            <person name="Lee S."/>
            <person name="Mata R."/>
            <person name="Mathew T."/>
            <person name="Moen C."/>
            <person name="Morales K."/>
            <person name="Munidasa M."/>
            <person name="Nazareth L."/>
            <person name="Ngo R."/>
            <person name="Nguyen L."/>
            <person name="Okwuonu G."/>
            <person name="Ongeri F."/>
            <person name="Patil S."/>
            <person name="Petrosino J."/>
            <person name="Pham C."/>
            <person name="Pham P."/>
            <person name="Pu L.-L."/>
            <person name="Puazo M."/>
            <person name="Raj R."/>
            <person name="Reid J."/>
            <person name="Rouhana J."/>
            <person name="Saada N."/>
            <person name="Shang Y."/>
            <person name="Simmons D."/>
            <person name="Thornton R."/>
            <person name="Warren J."/>
            <person name="Weissenberger G."/>
            <person name="Zhang J."/>
            <person name="Zhang L."/>
            <person name="Zhou C."/>
            <person name="Zhu D."/>
            <person name="Muzny D."/>
            <person name="Worley K."/>
            <person name="Gibbs R."/>
        </authorList>
    </citation>
    <scope>NUCLEOTIDE SEQUENCE [LARGE SCALE GENOMIC DNA]</scope>
    <source>
        <strain evidence="2">LMS2-1</strain>
    </source>
</reference>
<keyword evidence="1" id="KW-1133">Transmembrane helix</keyword>
<keyword evidence="1" id="KW-0472">Membrane</keyword>
<dbReference type="AlphaFoldDB" id="C2JZS3"/>
<proteinExistence type="predicted"/>
<evidence type="ECO:0000313" key="3">
    <source>
        <dbReference type="Proteomes" id="UP000004525"/>
    </source>
</evidence>
<feature type="transmembrane region" description="Helical" evidence="1">
    <location>
        <begin position="195"/>
        <end position="211"/>
    </location>
</feature>
<evidence type="ECO:0000313" key="2">
    <source>
        <dbReference type="EMBL" id="EEN79420.1"/>
    </source>
</evidence>
<protein>
    <recommendedName>
        <fullName evidence="4">Polysaccharide polymerase</fullName>
    </recommendedName>
</protein>